<evidence type="ECO:0000256" key="7">
    <source>
        <dbReference type="ARBA" id="ARBA00022692"/>
    </source>
</evidence>
<evidence type="ECO:0000256" key="8">
    <source>
        <dbReference type="ARBA" id="ARBA00022741"/>
    </source>
</evidence>
<dbReference type="SUPFAM" id="SSF55874">
    <property type="entry name" value="ATPase domain of HSP90 chaperone/DNA topoisomerase II/histidine kinase"/>
    <property type="match status" value="1"/>
</dbReference>
<evidence type="ECO:0000256" key="13">
    <source>
        <dbReference type="ARBA" id="ARBA00023136"/>
    </source>
</evidence>
<dbReference type="AlphaFoldDB" id="A0A371J4Q4"/>
<keyword evidence="13" id="KW-0472">Membrane</keyword>
<comment type="catalytic activity">
    <reaction evidence="1">
        <text>ATP + protein L-histidine = ADP + protein N-phospho-L-histidine.</text>
        <dbReference type="EC" id="2.7.13.3"/>
    </reaction>
</comment>
<sequence>MYIMMGAILVVMIYTLLTYRKSKDIASLMESVEIMSDGDLDKRVDINSRGDVGKLASDINHIVERLKNITIEERYAQQTKTDLITNVSHDLRTPLTSIIGYLDLIEHDKYKDEVHLRYYTKIAYEKSKSLDILINDLFELTKLQNNTLPLDKMEINLVELIGQVVSYLEYQVREANMKIRLKFSDDKLIINGDPNKLVRVFENLISNAVKYGNEGIYIDIVTKKENNFAIVQVINYGKSIPKSEIPFIFDRFYRVEKSRSRDDGGSGLGLAIAKNIIEIHGGDISVESNGSEVIFETKIPLVKNK</sequence>
<evidence type="ECO:0000259" key="14">
    <source>
        <dbReference type="PROSITE" id="PS50109"/>
    </source>
</evidence>
<dbReference type="CDD" id="cd06225">
    <property type="entry name" value="HAMP"/>
    <property type="match status" value="1"/>
</dbReference>
<dbReference type="Gene3D" id="3.30.565.10">
    <property type="entry name" value="Histidine kinase-like ATPase, C-terminal domain"/>
    <property type="match status" value="1"/>
</dbReference>
<dbReference type="PANTHER" id="PTHR45528">
    <property type="entry name" value="SENSOR HISTIDINE KINASE CPXA"/>
    <property type="match status" value="1"/>
</dbReference>
<keyword evidence="17" id="KW-1185">Reference proteome</keyword>
<dbReference type="SUPFAM" id="SSF47384">
    <property type="entry name" value="Homodimeric domain of signal transducing histidine kinase"/>
    <property type="match status" value="1"/>
</dbReference>
<evidence type="ECO:0000256" key="9">
    <source>
        <dbReference type="ARBA" id="ARBA00022777"/>
    </source>
</evidence>
<keyword evidence="7" id="KW-0812">Transmembrane</keyword>
<dbReference type="PROSITE" id="PS50109">
    <property type="entry name" value="HIS_KIN"/>
    <property type="match status" value="1"/>
</dbReference>
<dbReference type="GO" id="GO:0000155">
    <property type="term" value="F:phosphorelay sensor kinase activity"/>
    <property type="evidence" value="ECO:0007669"/>
    <property type="project" value="InterPro"/>
</dbReference>
<dbReference type="SMART" id="SM00388">
    <property type="entry name" value="HisKA"/>
    <property type="match status" value="1"/>
</dbReference>
<keyword evidence="11" id="KW-1133">Transmembrane helix</keyword>
<dbReference type="GO" id="GO:0005524">
    <property type="term" value="F:ATP binding"/>
    <property type="evidence" value="ECO:0007669"/>
    <property type="project" value="UniProtKB-KW"/>
</dbReference>
<evidence type="ECO:0000256" key="4">
    <source>
        <dbReference type="ARBA" id="ARBA00022475"/>
    </source>
</evidence>
<name>A0A371J4Q4_9FIRM</name>
<dbReference type="Gene3D" id="1.10.287.130">
    <property type="match status" value="1"/>
</dbReference>
<dbReference type="FunFam" id="3.30.565.10:FF:000013">
    <property type="entry name" value="Two-component sensor histidine kinase"/>
    <property type="match status" value="1"/>
</dbReference>
<dbReference type="FunFam" id="1.10.287.130:FF:000008">
    <property type="entry name" value="Two-component sensor histidine kinase"/>
    <property type="match status" value="1"/>
</dbReference>
<dbReference type="Gene3D" id="6.10.340.10">
    <property type="match status" value="1"/>
</dbReference>
<evidence type="ECO:0000256" key="2">
    <source>
        <dbReference type="ARBA" id="ARBA00004651"/>
    </source>
</evidence>
<protein>
    <recommendedName>
        <fullName evidence="3">histidine kinase</fullName>
        <ecNumber evidence="3">2.7.13.3</ecNumber>
    </recommendedName>
</protein>
<dbReference type="Pfam" id="PF02518">
    <property type="entry name" value="HATPase_c"/>
    <property type="match status" value="1"/>
</dbReference>
<evidence type="ECO:0000313" key="16">
    <source>
        <dbReference type="EMBL" id="RDY27771.1"/>
    </source>
</evidence>
<evidence type="ECO:0000256" key="1">
    <source>
        <dbReference type="ARBA" id="ARBA00000085"/>
    </source>
</evidence>
<dbReference type="InterPro" id="IPR003594">
    <property type="entry name" value="HATPase_dom"/>
</dbReference>
<keyword evidence="5" id="KW-0597">Phosphoprotein</keyword>
<organism evidence="16 17">
    <name type="scientific">Romboutsia weinsteinii</name>
    <dbReference type="NCBI Taxonomy" id="2020949"/>
    <lineage>
        <taxon>Bacteria</taxon>
        <taxon>Bacillati</taxon>
        <taxon>Bacillota</taxon>
        <taxon>Clostridia</taxon>
        <taxon>Peptostreptococcales</taxon>
        <taxon>Peptostreptococcaceae</taxon>
        <taxon>Romboutsia</taxon>
    </lineage>
</organism>
<dbReference type="PANTHER" id="PTHR45528:SF1">
    <property type="entry name" value="SENSOR HISTIDINE KINASE CPXA"/>
    <property type="match status" value="1"/>
</dbReference>
<evidence type="ECO:0000256" key="11">
    <source>
        <dbReference type="ARBA" id="ARBA00022989"/>
    </source>
</evidence>
<keyword evidence="12" id="KW-0902">Two-component regulatory system</keyword>
<dbReference type="InterPro" id="IPR004358">
    <property type="entry name" value="Sig_transdc_His_kin-like_C"/>
</dbReference>
<dbReference type="EC" id="2.7.13.3" evidence="3"/>
<evidence type="ECO:0000256" key="12">
    <source>
        <dbReference type="ARBA" id="ARBA00023012"/>
    </source>
</evidence>
<accession>A0A371J4Q4</accession>
<evidence type="ECO:0000259" key="15">
    <source>
        <dbReference type="PROSITE" id="PS50885"/>
    </source>
</evidence>
<proteinExistence type="predicted"/>
<reference evidence="16 17" key="1">
    <citation type="journal article" date="2017" name="Genome Announc.">
        <title>Draft Genome Sequence of Romboutsia weinsteinii sp. nov. Strain CCRI-19649(T) Isolated from Surface Water.</title>
        <authorList>
            <person name="Maheux A.F."/>
            <person name="Boudreau D.K."/>
            <person name="Berube E."/>
            <person name="Boissinot M."/>
            <person name="Cantin P."/>
            <person name="Raymond F."/>
            <person name="Corbeil J."/>
            <person name="Omar R.F."/>
            <person name="Bergeron M.G."/>
        </authorList>
    </citation>
    <scope>NUCLEOTIDE SEQUENCE [LARGE SCALE GENOMIC DNA]</scope>
    <source>
        <strain evidence="16 17">CCRI-19649</strain>
    </source>
</reference>
<feature type="domain" description="HAMP" evidence="15">
    <location>
        <begin position="19"/>
        <end position="71"/>
    </location>
</feature>
<dbReference type="InterPro" id="IPR036890">
    <property type="entry name" value="HATPase_C_sf"/>
</dbReference>
<keyword evidence="8" id="KW-0547">Nucleotide-binding</keyword>
<feature type="domain" description="Histidine kinase" evidence="14">
    <location>
        <begin position="86"/>
        <end position="303"/>
    </location>
</feature>
<evidence type="ECO:0000256" key="5">
    <source>
        <dbReference type="ARBA" id="ARBA00022553"/>
    </source>
</evidence>
<evidence type="ECO:0000313" key="17">
    <source>
        <dbReference type="Proteomes" id="UP000215694"/>
    </source>
</evidence>
<keyword evidence="9 16" id="KW-0418">Kinase</keyword>
<keyword evidence="6" id="KW-0808">Transferase</keyword>
<dbReference type="CDD" id="cd00082">
    <property type="entry name" value="HisKA"/>
    <property type="match status" value="1"/>
</dbReference>
<evidence type="ECO:0000256" key="3">
    <source>
        <dbReference type="ARBA" id="ARBA00012438"/>
    </source>
</evidence>
<dbReference type="SUPFAM" id="SSF158472">
    <property type="entry name" value="HAMP domain-like"/>
    <property type="match status" value="1"/>
</dbReference>
<gene>
    <name evidence="16" type="ORF">CHL78_008330</name>
</gene>
<keyword evidence="10" id="KW-0067">ATP-binding</keyword>
<dbReference type="EMBL" id="NOJY02000011">
    <property type="protein sequence ID" value="RDY27771.1"/>
    <property type="molecule type" value="Genomic_DNA"/>
</dbReference>
<dbReference type="CDD" id="cd00075">
    <property type="entry name" value="HATPase"/>
    <property type="match status" value="1"/>
</dbReference>
<dbReference type="Pfam" id="PF00672">
    <property type="entry name" value="HAMP"/>
    <property type="match status" value="1"/>
</dbReference>
<dbReference type="OrthoDB" id="9762826at2"/>
<dbReference type="GO" id="GO:0005886">
    <property type="term" value="C:plasma membrane"/>
    <property type="evidence" value="ECO:0007669"/>
    <property type="project" value="UniProtKB-SubCell"/>
</dbReference>
<dbReference type="PROSITE" id="PS50885">
    <property type="entry name" value="HAMP"/>
    <property type="match status" value="1"/>
</dbReference>
<dbReference type="InterPro" id="IPR050398">
    <property type="entry name" value="HssS/ArlS-like"/>
</dbReference>
<dbReference type="PRINTS" id="PR00344">
    <property type="entry name" value="BCTRLSENSOR"/>
</dbReference>
<dbReference type="InterPro" id="IPR005467">
    <property type="entry name" value="His_kinase_dom"/>
</dbReference>
<dbReference type="InterPro" id="IPR036097">
    <property type="entry name" value="HisK_dim/P_sf"/>
</dbReference>
<dbReference type="InterPro" id="IPR003660">
    <property type="entry name" value="HAMP_dom"/>
</dbReference>
<evidence type="ECO:0000256" key="10">
    <source>
        <dbReference type="ARBA" id="ARBA00022840"/>
    </source>
</evidence>
<keyword evidence="4" id="KW-1003">Cell membrane</keyword>
<evidence type="ECO:0000256" key="6">
    <source>
        <dbReference type="ARBA" id="ARBA00022679"/>
    </source>
</evidence>
<dbReference type="Pfam" id="PF00512">
    <property type="entry name" value="HisKA"/>
    <property type="match status" value="1"/>
</dbReference>
<comment type="subcellular location">
    <subcellularLocation>
        <location evidence="2">Cell membrane</location>
        <topology evidence="2">Multi-pass membrane protein</topology>
    </subcellularLocation>
</comment>
<dbReference type="SMART" id="SM00387">
    <property type="entry name" value="HATPase_c"/>
    <property type="match status" value="1"/>
</dbReference>
<comment type="caution">
    <text evidence="16">The sequence shown here is derived from an EMBL/GenBank/DDBJ whole genome shotgun (WGS) entry which is preliminary data.</text>
</comment>
<dbReference type="Proteomes" id="UP000215694">
    <property type="component" value="Unassembled WGS sequence"/>
</dbReference>
<dbReference type="InterPro" id="IPR003661">
    <property type="entry name" value="HisK_dim/P_dom"/>
</dbReference>